<accession>A0A9P1D5N3</accession>
<feature type="domain" description="DUF7869" evidence="1">
    <location>
        <begin position="390"/>
        <end position="552"/>
    </location>
</feature>
<evidence type="ECO:0000313" key="4">
    <source>
        <dbReference type="Proteomes" id="UP001152797"/>
    </source>
</evidence>
<evidence type="ECO:0000259" key="1">
    <source>
        <dbReference type="Pfam" id="PF25273"/>
    </source>
</evidence>
<keyword evidence="4" id="KW-1185">Reference proteome</keyword>
<evidence type="ECO:0000313" key="2">
    <source>
        <dbReference type="EMBL" id="CAI4003435.1"/>
    </source>
</evidence>
<dbReference type="EMBL" id="CAMXCT020003268">
    <property type="protein sequence ID" value="CAL1156810.1"/>
    <property type="molecule type" value="Genomic_DNA"/>
</dbReference>
<dbReference type="InterPro" id="IPR057191">
    <property type="entry name" value="DUF7869"/>
</dbReference>
<dbReference type="OrthoDB" id="422406at2759"/>
<dbReference type="EMBL" id="CAMXCT030003268">
    <property type="protein sequence ID" value="CAL4790747.1"/>
    <property type="molecule type" value="Genomic_DNA"/>
</dbReference>
<dbReference type="AlphaFoldDB" id="A0A9P1D5N3"/>
<comment type="caution">
    <text evidence="2">The sequence shown here is derived from an EMBL/GenBank/DDBJ whole genome shotgun (WGS) entry which is preliminary data.</text>
</comment>
<dbReference type="Pfam" id="PF25273">
    <property type="entry name" value="DUF7869"/>
    <property type="match status" value="1"/>
</dbReference>
<reference evidence="2" key="1">
    <citation type="submission" date="2022-10" db="EMBL/GenBank/DDBJ databases">
        <authorList>
            <person name="Chen Y."/>
            <person name="Dougan E. K."/>
            <person name="Chan C."/>
            <person name="Rhodes N."/>
            <person name="Thang M."/>
        </authorList>
    </citation>
    <scope>NUCLEOTIDE SEQUENCE</scope>
</reference>
<proteinExistence type="predicted"/>
<dbReference type="Proteomes" id="UP001152797">
    <property type="component" value="Unassembled WGS sequence"/>
</dbReference>
<reference evidence="3 4" key="2">
    <citation type="submission" date="2024-05" db="EMBL/GenBank/DDBJ databases">
        <authorList>
            <person name="Chen Y."/>
            <person name="Shah S."/>
            <person name="Dougan E. K."/>
            <person name="Thang M."/>
            <person name="Chan C."/>
        </authorList>
    </citation>
    <scope>NUCLEOTIDE SEQUENCE [LARGE SCALE GENOMIC DNA]</scope>
</reference>
<dbReference type="PANTHER" id="PTHR33153:SF3">
    <property type="entry name" value="TRAFFICKING PROTEIN PARTICLE COMPLEX SUBUNIT 11 DOMAIN-CONTAINING PROTEIN"/>
    <property type="match status" value="1"/>
</dbReference>
<dbReference type="EMBL" id="CAMXCT010003268">
    <property type="protein sequence ID" value="CAI4003435.1"/>
    <property type="molecule type" value="Genomic_DNA"/>
</dbReference>
<gene>
    <name evidence="2" type="ORF">C1SCF055_LOCUS29305</name>
</gene>
<dbReference type="PANTHER" id="PTHR33153">
    <property type="entry name" value="MYND-TYPE DOMAIN-CONTAINING PROTEIN"/>
    <property type="match status" value="1"/>
</dbReference>
<evidence type="ECO:0000313" key="3">
    <source>
        <dbReference type="EMBL" id="CAL4790747.1"/>
    </source>
</evidence>
<protein>
    <recommendedName>
        <fullName evidence="1">DUF7869 domain-containing protein</fullName>
    </recommendedName>
</protein>
<name>A0A9P1D5N3_9DINO</name>
<organism evidence="2">
    <name type="scientific">Cladocopium goreaui</name>
    <dbReference type="NCBI Taxonomy" id="2562237"/>
    <lineage>
        <taxon>Eukaryota</taxon>
        <taxon>Sar</taxon>
        <taxon>Alveolata</taxon>
        <taxon>Dinophyceae</taxon>
        <taxon>Suessiales</taxon>
        <taxon>Symbiodiniaceae</taxon>
        <taxon>Cladocopium</taxon>
    </lineage>
</organism>
<sequence>MQDFGSRVQWQLVMHPWTNPAVAEADEKNTLDWLNPGVATSSSSLSSPSVPDWLNTPVAVKRACPSGVSNPKLKQAHWLNPQVDSKFDFTPRSDAVPEPKPSGPEIDLTIGSALLVLGEAEHVLKQEDLPKEIVQKVHHSLKNPCRHGKGKKGCTACQPPWNASDAVAFVALWHSMKRDHKTIVLNTLYEQAGSHASSRVCVKFLGRRICISHLCEILQTAPRTFYKHAGGNADGRTTNGKTVTDSRISVDMFFYNLYHTAAEYLPEHEFQLNDVDSQIEAEQSGKSDAAVQQCFQTEGLLPLLGQDPEKQMLNSIAAFAGGNQLPVRYIQHQRVVDLWMLYLGWGSTDDKKAKQLPNSGGSISDLNIKIVLFTGALGTKASNHREEGMVHGGSFVMETLVRSLAHIKQLRRQQGLELPKHLCLQCDNTVAQAKNAEVVLGMGMLVRRFAFDTTSLCFLRKGHTHEDVDFVFSILLSKVLRKTKMKTPQDLVNSISAMESFLAEKGYKIRSTLLTHCRDFKPWLASYGCTPYNCFLPRQGAECPHSFTFKCRMDLSRQEMEEVTKNEAQTQVQEKNDLDIFCVTKAFMASRDSFAPVLLIPHTRAHQLPATPSTSCEVVMADKRKADLLKFASELEKLSADWGPEHSFFRAAAEIRILVHGRQREPSQDGFLESLVAAVDRRIPVPLFDSPLYSHLPNFWRMMVRFNR</sequence>